<dbReference type="AlphaFoldDB" id="A0A2P2QR34"/>
<evidence type="ECO:0000313" key="1">
    <source>
        <dbReference type="EMBL" id="MBX69408.1"/>
    </source>
</evidence>
<sequence>MTTLKQIIWINNNKLLVFKLSK</sequence>
<accession>A0A2P2QR34</accession>
<dbReference type="EMBL" id="GGEC01088924">
    <property type="protein sequence ID" value="MBX69408.1"/>
    <property type="molecule type" value="Transcribed_RNA"/>
</dbReference>
<reference evidence="1" key="1">
    <citation type="submission" date="2018-02" db="EMBL/GenBank/DDBJ databases">
        <title>Rhizophora mucronata_Transcriptome.</title>
        <authorList>
            <person name="Meera S.P."/>
            <person name="Sreeshan A."/>
            <person name="Augustine A."/>
        </authorList>
    </citation>
    <scope>NUCLEOTIDE SEQUENCE</scope>
    <source>
        <tissue evidence="1">Leaf</tissue>
    </source>
</reference>
<protein>
    <submittedName>
        <fullName evidence="1">Uncharacterized protein</fullName>
    </submittedName>
</protein>
<organism evidence="1">
    <name type="scientific">Rhizophora mucronata</name>
    <name type="common">Asiatic mangrove</name>
    <dbReference type="NCBI Taxonomy" id="61149"/>
    <lineage>
        <taxon>Eukaryota</taxon>
        <taxon>Viridiplantae</taxon>
        <taxon>Streptophyta</taxon>
        <taxon>Embryophyta</taxon>
        <taxon>Tracheophyta</taxon>
        <taxon>Spermatophyta</taxon>
        <taxon>Magnoliopsida</taxon>
        <taxon>eudicotyledons</taxon>
        <taxon>Gunneridae</taxon>
        <taxon>Pentapetalae</taxon>
        <taxon>rosids</taxon>
        <taxon>fabids</taxon>
        <taxon>Malpighiales</taxon>
        <taxon>Rhizophoraceae</taxon>
        <taxon>Rhizophora</taxon>
    </lineage>
</organism>
<proteinExistence type="predicted"/>
<name>A0A2P2QR34_RHIMU</name>